<sequence length="267" mass="29477">FATMDHPRGLFYDNNTLWVLHPPNITVYHDDNGDGVADRSKVLITGISTDQVKRRGADHTTNGIRMAIDGWIYIAVGDFGFVDAKGTDGKTLSLRGGGVARFRPDGSELEMYAYGLRNIVDVCIDPRLNVFTRDNTNDGGGWDLRLSHIVQSGHYGYPSLFKHFDDEILRPLADYGGGSGCGGMFASEPWLPEKYRDALLTCDWGRSKVFFQPLKPDGATFSAEQEDFLSITRPTDIDADGLGNLYVSSWQGGQFKYAGENVGYVAQ</sequence>
<gene>
    <name evidence="2" type="ORF">S01H1_40549</name>
</gene>
<dbReference type="AlphaFoldDB" id="X0UMN0"/>
<evidence type="ECO:0000313" key="2">
    <source>
        <dbReference type="EMBL" id="GAG06925.1"/>
    </source>
</evidence>
<comment type="caution">
    <text evidence="2">The sequence shown here is derived from an EMBL/GenBank/DDBJ whole genome shotgun (WGS) entry which is preliminary data.</text>
</comment>
<evidence type="ECO:0000259" key="1">
    <source>
        <dbReference type="Pfam" id="PF23500"/>
    </source>
</evidence>
<accession>X0UMN0</accession>
<feature type="non-terminal residue" evidence="2">
    <location>
        <position position="267"/>
    </location>
</feature>
<dbReference type="Gene3D" id="2.120.10.30">
    <property type="entry name" value="TolB, C-terminal domain"/>
    <property type="match status" value="1"/>
</dbReference>
<dbReference type="SUPFAM" id="SSF50952">
    <property type="entry name" value="Soluble quinoprotein glucose dehydrogenase"/>
    <property type="match status" value="1"/>
</dbReference>
<dbReference type="PANTHER" id="PTHR33546:SF1">
    <property type="entry name" value="LARGE, MULTIFUNCTIONAL SECRETED PROTEIN"/>
    <property type="match status" value="1"/>
</dbReference>
<dbReference type="EMBL" id="BARS01025682">
    <property type="protein sequence ID" value="GAG06925.1"/>
    <property type="molecule type" value="Genomic_DNA"/>
</dbReference>
<feature type="domain" description="DUF7133" evidence="1">
    <location>
        <begin position="4"/>
        <end position="246"/>
    </location>
</feature>
<dbReference type="PANTHER" id="PTHR33546">
    <property type="entry name" value="LARGE, MULTIFUNCTIONAL SECRETED PROTEIN-RELATED"/>
    <property type="match status" value="1"/>
</dbReference>
<protein>
    <recommendedName>
        <fullName evidence="1">DUF7133 domain-containing protein</fullName>
    </recommendedName>
</protein>
<proteinExistence type="predicted"/>
<dbReference type="InterPro" id="IPR011041">
    <property type="entry name" value="Quinoprot_gluc/sorb_DH_b-prop"/>
</dbReference>
<reference evidence="2" key="1">
    <citation type="journal article" date="2014" name="Front. Microbiol.">
        <title>High frequency of phylogenetically diverse reductive dehalogenase-homologous genes in deep subseafloor sedimentary metagenomes.</title>
        <authorList>
            <person name="Kawai M."/>
            <person name="Futagami T."/>
            <person name="Toyoda A."/>
            <person name="Takaki Y."/>
            <person name="Nishi S."/>
            <person name="Hori S."/>
            <person name="Arai W."/>
            <person name="Tsubouchi T."/>
            <person name="Morono Y."/>
            <person name="Uchiyama I."/>
            <person name="Ito T."/>
            <person name="Fujiyama A."/>
            <person name="Inagaki F."/>
            <person name="Takami H."/>
        </authorList>
    </citation>
    <scope>NUCLEOTIDE SEQUENCE</scope>
    <source>
        <strain evidence="2">Expedition CK06-06</strain>
    </source>
</reference>
<dbReference type="InterPro" id="IPR055557">
    <property type="entry name" value="DUF7133"/>
</dbReference>
<name>X0UMN0_9ZZZZ</name>
<organism evidence="2">
    <name type="scientific">marine sediment metagenome</name>
    <dbReference type="NCBI Taxonomy" id="412755"/>
    <lineage>
        <taxon>unclassified sequences</taxon>
        <taxon>metagenomes</taxon>
        <taxon>ecological metagenomes</taxon>
    </lineage>
</organism>
<feature type="non-terminal residue" evidence="2">
    <location>
        <position position="1"/>
    </location>
</feature>
<dbReference type="InterPro" id="IPR011042">
    <property type="entry name" value="6-blade_b-propeller_TolB-like"/>
</dbReference>
<dbReference type="Pfam" id="PF23500">
    <property type="entry name" value="DUF7133"/>
    <property type="match status" value="1"/>
</dbReference>